<organism evidence="3 4">
    <name type="scientific">Amycolatopsis acididurans</name>
    <dbReference type="NCBI Taxonomy" id="2724524"/>
    <lineage>
        <taxon>Bacteria</taxon>
        <taxon>Bacillati</taxon>
        <taxon>Actinomycetota</taxon>
        <taxon>Actinomycetes</taxon>
        <taxon>Pseudonocardiales</taxon>
        <taxon>Pseudonocardiaceae</taxon>
        <taxon>Amycolatopsis</taxon>
    </lineage>
</organism>
<keyword evidence="3" id="KW-0131">Cell cycle</keyword>
<keyword evidence="3" id="KW-0132">Cell division</keyword>
<feature type="compositionally biased region" description="Basic and acidic residues" evidence="2">
    <location>
        <begin position="289"/>
        <end position="300"/>
    </location>
</feature>
<evidence type="ECO:0000313" key="3">
    <source>
        <dbReference type="EMBL" id="NKQ56644.1"/>
    </source>
</evidence>
<feature type="compositionally biased region" description="Basic and acidic residues" evidence="2">
    <location>
        <begin position="271"/>
        <end position="280"/>
    </location>
</feature>
<name>A0ABX1JAW8_9PSEU</name>
<feature type="compositionally biased region" description="Basic and acidic residues" evidence="2">
    <location>
        <begin position="244"/>
        <end position="257"/>
    </location>
</feature>
<keyword evidence="1" id="KW-0175">Coiled coil</keyword>
<comment type="caution">
    <text evidence="3">The sequence shown here is derived from an EMBL/GenBank/DDBJ whole genome shotgun (WGS) entry which is preliminary data.</text>
</comment>
<feature type="compositionally biased region" description="Basic and acidic residues" evidence="2">
    <location>
        <begin position="315"/>
        <end position="337"/>
    </location>
</feature>
<sequence length="343" mass="38761">MVPERDNALLPLKREYNQAWHGFDRGQVLQYLDHVEVSLRRVMADRDAARAQAGSLSRELENARAEIVRLRNRVEELKRPPERLEDLDERMQRTAELANTRAEEIVSRAQVAAEEHWAKSTELSSTLRERYQKLINALETQADALLGEHTNALEATRSEVRKLTTEAAQRRTALDIDAERKRRTIEHEFEQSMKAQKATLEKQVADQQTASKNQAERRIADATAEAKRLVDEATERAKRLVAEATAKAEQREQEADRKVKHLNSLSQQASDRLRRAHEVLAKSQSSLEPLREESVVDESRAATVDPPTKPATGASEKDSDAPTKPAVDKPDSYERAGAKGNNQ</sequence>
<gene>
    <name evidence="3" type="ORF">HFP15_27590</name>
</gene>
<proteinExistence type="predicted"/>
<dbReference type="Proteomes" id="UP000715441">
    <property type="component" value="Unassembled WGS sequence"/>
</dbReference>
<feature type="coiled-coil region" evidence="1">
    <location>
        <begin position="128"/>
        <end position="166"/>
    </location>
</feature>
<evidence type="ECO:0000256" key="2">
    <source>
        <dbReference type="SAM" id="MobiDB-lite"/>
    </source>
</evidence>
<reference evidence="3 4" key="1">
    <citation type="submission" date="2020-04" db="EMBL/GenBank/DDBJ databases">
        <title>Novel species.</title>
        <authorList>
            <person name="Teo W.F.A."/>
            <person name="Lipun K."/>
            <person name="Srisuk N."/>
            <person name="Duangmal K."/>
        </authorList>
    </citation>
    <scope>NUCLEOTIDE SEQUENCE [LARGE SCALE GENOMIC DNA]</scope>
    <source>
        <strain evidence="3 4">K13G38</strain>
    </source>
</reference>
<evidence type="ECO:0000313" key="4">
    <source>
        <dbReference type="Proteomes" id="UP000715441"/>
    </source>
</evidence>
<accession>A0ABX1JAW8</accession>
<dbReference type="EMBL" id="JAAXLS010000025">
    <property type="protein sequence ID" value="NKQ56644.1"/>
    <property type="molecule type" value="Genomic_DNA"/>
</dbReference>
<feature type="coiled-coil region" evidence="1">
    <location>
        <begin position="46"/>
        <end position="80"/>
    </location>
</feature>
<dbReference type="GO" id="GO:0051301">
    <property type="term" value="P:cell division"/>
    <property type="evidence" value="ECO:0007669"/>
    <property type="project" value="UniProtKB-KW"/>
</dbReference>
<dbReference type="RefSeq" id="WP_168519671.1">
    <property type="nucleotide sequence ID" value="NZ_JAAXLS010000025.1"/>
</dbReference>
<protein>
    <submittedName>
        <fullName evidence="3">Cell division protein DivIVA</fullName>
    </submittedName>
</protein>
<feature type="region of interest" description="Disordered" evidence="2">
    <location>
        <begin position="244"/>
        <end position="343"/>
    </location>
</feature>
<evidence type="ECO:0000256" key="1">
    <source>
        <dbReference type="SAM" id="Coils"/>
    </source>
</evidence>
<keyword evidence="4" id="KW-1185">Reference proteome</keyword>